<gene>
    <name evidence="1" type="ORF">PAXINDRAFT_86682</name>
</gene>
<proteinExistence type="predicted"/>
<evidence type="ECO:0000313" key="2">
    <source>
        <dbReference type="Proteomes" id="UP000053647"/>
    </source>
</evidence>
<dbReference type="AlphaFoldDB" id="A0A0C9TQE4"/>
<name>A0A0C9TQE4_PAXIN</name>
<dbReference type="Gene3D" id="2.130.10.10">
    <property type="entry name" value="YVTN repeat-like/Quinoprotein amine dehydrogenase"/>
    <property type="match status" value="1"/>
</dbReference>
<dbReference type="HOGENOM" id="CLU_1982267_0_0_1"/>
<evidence type="ECO:0000313" key="1">
    <source>
        <dbReference type="EMBL" id="KIJ10002.1"/>
    </source>
</evidence>
<dbReference type="SUPFAM" id="SSF69322">
    <property type="entry name" value="Tricorn protease domain 2"/>
    <property type="match status" value="1"/>
</dbReference>
<keyword evidence="2" id="KW-1185">Reference proteome</keyword>
<dbReference type="Proteomes" id="UP000053647">
    <property type="component" value="Unassembled WGS sequence"/>
</dbReference>
<reference evidence="1 2" key="1">
    <citation type="submission" date="2014-06" db="EMBL/GenBank/DDBJ databases">
        <authorList>
            <consortium name="DOE Joint Genome Institute"/>
            <person name="Kuo A."/>
            <person name="Kohler A."/>
            <person name="Nagy L.G."/>
            <person name="Floudas D."/>
            <person name="Copeland A."/>
            <person name="Barry K.W."/>
            <person name="Cichocki N."/>
            <person name="Veneault-Fourrey C."/>
            <person name="LaButti K."/>
            <person name="Lindquist E.A."/>
            <person name="Lipzen A."/>
            <person name="Lundell T."/>
            <person name="Morin E."/>
            <person name="Murat C."/>
            <person name="Sun H."/>
            <person name="Tunlid A."/>
            <person name="Henrissat B."/>
            <person name="Grigoriev I.V."/>
            <person name="Hibbett D.S."/>
            <person name="Martin F."/>
            <person name="Nordberg H.P."/>
            <person name="Cantor M.N."/>
            <person name="Hua S.X."/>
        </authorList>
    </citation>
    <scope>NUCLEOTIDE SEQUENCE [LARGE SCALE GENOMIC DNA]</scope>
    <source>
        <strain evidence="1 2">ATCC 200175</strain>
    </source>
</reference>
<dbReference type="InterPro" id="IPR015943">
    <property type="entry name" value="WD40/YVTN_repeat-like_dom_sf"/>
</dbReference>
<reference evidence="2" key="2">
    <citation type="submission" date="2015-01" db="EMBL/GenBank/DDBJ databases">
        <title>Evolutionary Origins and Diversification of the Mycorrhizal Mutualists.</title>
        <authorList>
            <consortium name="DOE Joint Genome Institute"/>
            <consortium name="Mycorrhizal Genomics Consortium"/>
            <person name="Kohler A."/>
            <person name="Kuo A."/>
            <person name="Nagy L.G."/>
            <person name="Floudas D."/>
            <person name="Copeland A."/>
            <person name="Barry K.W."/>
            <person name="Cichocki N."/>
            <person name="Veneault-Fourrey C."/>
            <person name="LaButti K."/>
            <person name="Lindquist E.A."/>
            <person name="Lipzen A."/>
            <person name="Lundell T."/>
            <person name="Morin E."/>
            <person name="Murat C."/>
            <person name="Riley R."/>
            <person name="Ohm R."/>
            <person name="Sun H."/>
            <person name="Tunlid A."/>
            <person name="Henrissat B."/>
            <person name="Grigoriev I.V."/>
            <person name="Hibbett D.S."/>
            <person name="Martin F."/>
        </authorList>
    </citation>
    <scope>NUCLEOTIDE SEQUENCE [LARGE SCALE GENOMIC DNA]</scope>
    <source>
        <strain evidence="2">ATCC 200175</strain>
    </source>
</reference>
<accession>A0A0C9TQE4</accession>
<dbReference type="EMBL" id="KN819421">
    <property type="protein sequence ID" value="KIJ10002.1"/>
    <property type="molecule type" value="Genomic_DNA"/>
</dbReference>
<protein>
    <submittedName>
        <fullName evidence="1">Uncharacterized protein</fullName>
    </submittedName>
</protein>
<sequence length="126" mass="13617">MRRRASVVSPDGRLIANNDNKGTVIIREISDEGEQKIKISIETNIAMSHDGICFIPNAEKIACAMAGGIQIFDIESGEPSLPPMKYPEPFVGRIVGSRVGSQLFSGSCEGTILRWDTETGEPIGQP</sequence>
<organism evidence="1 2">
    <name type="scientific">Paxillus involutus ATCC 200175</name>
    <dbReference type="NCBI Taxonomy" id="664439"/>
    <lineage>
        <taxon>Eukaryota</taxon>
        <taxon>Fungi</taxon>
        <taxon>Dikarya</taxon>
        <taxon>Basidiomycota</taxon>
        <taxon>Agaricomycotina</taxon>
        <taxon>Agaricomycetes</taxon>
        <taxon>Agaricomycetidae</taxon>
        <taxon>Boletales</taxon>
        <taxon>Paxilineae</taxon>
        <taxon>Paxillaceae</taxon>
        <taxon>Paxillus</taxon>
    </lineage>
</organism>